<dbReference type="SMART" id="SM00327">
    <property type="entry name" value="VWA"/>
    <property type="match status" value="1"/>
</dbReference>
<evidence type="ECO:0000256" key="2">
    <source>
        <dbReference type="SAM" id="Phobius"/>
    </source>
</evidence>
<dbReference type="NCBIfam" id="TIGR01167">
    <property type="entry name" value="LPXTG_anchor"/>
    <property type="match status" value="1"/>
</dbReference>
<dbReference type="EMBL" id="JACMYE010000002">
    <property type="protein sequence ID" value="MBC3178326.1"/>
    <property type="molecule type" value="Genomic_DNA"/>
</dbReference>
<evidence type="ECO:0000313" key="6">
    <source>
        <dbReference type="Proteomes" id="UP000516235"/>
    </source>
</evidence>
<feature type="compositionally biased region" description="Polar residues" evidence="1">
    <location>
        <begin position="172"/>
        <end position="186"/>
    </location>
</feature>
<keyword evidence="2" id="KW-1133">Transmembrane helix</keyword>
<dbReference type="RefSeq" id="WP_171193743.1">
    <property type="nucleotide sequence ID" value="NZ_CP061032.1"/>
</dbReference>
<feature type="compositionally biased region" description="Basic and acidic residues" evidence="1">
    <location>
        <begin position="400"/>
        <end position="411"/>
    </location>
</feature>
<proteinExistence type="predicted"/>
<feature type="region of interest" description="Disordered" evidence="1">
    <location>
        <begin position="166"/>
        <end position="203"/>
    </location>
</feature>
<dbReference type="CDD" id="cd00198">
    <property type="entry name" value="vWFA"/>
    <property type="match status" value="1"/>
</dbReference>
<dbReference type="Proteomes" id="UP000516235">
    <property type="component" value="Chromosome"/>
</dbReference>
<keyword evidence="2" id="KW-0472">Membrane</keyword>
<feature type="region of interest" description="Disordered" evidence="1">
    <location>
        <begin position="351"/>
        <end position="431"/>
    </location>
</feature>
<keyword evidence="2" id="KW-0812">Transmembrane</keyword>
<reference evidence="6 7" key="1">
    <citation type="submission" date="2020-08" db="EMBL/GenBank/DDBJ databases">
        <title>novel species in genus Corynebacterium.</title>
        <authorList>
            <person name="Zhang G."/>
        </authorList>
    </citation>
    <scope>NUCLEOTIDE SEQUENCE [LARGE SCALE GENOMIC DNA]</scope>
    <source>
        <strain evidence="6 7">zg-917</strain>
        <strain evidence="5">Zg-917</strain>
    </source>
</reference>
<organism evidence="5 6">
    <name type="scientific">Corynebacterium lujinxingii</name>
    <dbReference type="NCBI Taxonomy" id="2763010"/>
    <lineage>
        <taxon>Bacteria</taxon>
        <taxon>Bacillati</taxon>
        <taxon>Actinomycetota</taxon>
        <taxon>Actinomycetes</taxon>
        <taxon>Mycobacteriales</taxon>
        <taxon>Corynebacteriaceae</taxon>
        <taxon>Corynebacterium</taxon>
    </lineage>
</organism>
<dbReference type="SUPFAM" id="SSF53300">
    <property type="entry name" value="vWA-like"/>
    <property type="match status" value="1"/>
</dbReference>
<evidence type="ECO:0000313" key="4">
    <source>
        <dbReference type="EMBL" id="MBC3178326.1"/>
    </source>
</evidence>
<evidence type="ECO:0000256" key="1">
    <source>
        <dbReference type="SAM" id="MobiDB-lite"/>
    </source>
</evidence>
<evidence type="ECO:0000259" key="3">
    <source>
        <dbReference type="SMART" id="SM00327"/>
    </source>
</evidence>
<dbReference type="InterPro" id="IPR036465">
    <property type="entry name" value="vWFA_dom_sf"/>
</dbReference>
<gene>
    <name evidence="4" type="ORF">H7348_03175</name>
    <name evidence="5" type="ORF">IAU68_10020</name>
</gene>
<dbReference type="GO" id="GO:0005975">
    <property type="term" value="P:carbohydrate metabolic process"/>
    <property type="evidence" value="ECO:0007669"/>
    <property type="project" value="UniProtKB-ARBA"/>
</dbReference>
<feature type="compositionally biased region" description="Polar residues" evidence="1">
    <location>
        <begin position="387"/>
        <end position="396"/>
    </location>
</feature>
<feature type="compositionally biased region" description="Low complexity" evidence="1">
    <location>
        <begin position="355"/>
        <end position="383"/>
    </location>
</feature>
<dbReference type="Gene3D" id="3.40.50.410">
    <property type="entry name" value="von Willebrand factor, type A domain"/>
    <property type="match status" value="1"/>
</dbReference>
<feature type="transmembrane region" description="Helical" evidence="2">
    <location>
        <begin position="1158"/>
        <end position="1178"/>
    </location>
</feature>
<feature type="compositionally biased region" description="Polar residues" evidence="1">
    <location>
        <begin position="417"/>
        <end position="431"/>
    </location>
</feature>
<name>A0A7H0JY61_9CORY</name>
<dbReference type="Gene3D" id="2.60.40.10">
    <property type="entry name" value="Immunoglobulins"/>
    <property type="match status" value="1"/>
</dbReference>
<accession>A0A7H0JY61</accession>
<dbReference type="EMBL" id="CP061032">
    <property type="protein sequence ID" value="QNP89977.1"/>
    <property type="molecule type" value="Genomic_DNA"/>
</dbReference>
<sequence>MRNILKPAARTASSRSRRSVRGVAAVVASFALAAGLGSYPVDAQETAAVSETASVQATRIGDVDVITINDSDGEAWGYGAKASLEDIFGIKRSGEGEIEEIVSLTVDGKKLAPEFYGFTNNAGGGYIAFDLDALNEVPPKLVEVEARTTGAATYSIAESDAVPTARELSPSGYGQNANAAASTNPTGVGMARATDETKWSEEVQLSSPIVGTGKERFDNIGTEPYFKVRPTGELPNQVGEDIRITRIVVRNTENNSRNADDEAVVLLNDGADGQHYFRSPTQVRDDRNRVKGFEAVFFNPETGDSPVADEFIIQSGQDSLKIGVDGVDAWDSDLDTLRSRYVVEVYGSFRVPVGPSTAPAPTSAATPTSGPTAPADPSSPAEPTRGDQPQPSTSSVPLDDETKRFDMEGRGGIRLNPATTTGESPYETTATVDGSSTFSKAVVRINAPNSILATEAYSFNLDKTETGVSFERRVVSTSSDYVEFEVYPVKNGQRVDSVQVPNGAKFTMTSNFSDNPESIDAVATIHGTSLVEPKEPVKVSPPDGADWVEKQYPNPEMPKKCGLKVAIVADQSRSLNYGDENGFKSTRDATTAMVEALRSAPGTEVGLYTFGRTATSSTGGPVPLEVNGQVNPTITNAIDGWTTAKNGDATNWEAALNAVMGQRYDVVYFITDGMPTFDEDGWQNRGGTPAGAPYDYAGAFVQERSLNRAILAANKLKEAGTRIVPIQVDLTLRAGNVVTRDYVLKNIYSYSSGAPIPRGTLVSMQNRPRYDGKDVFDNWENAVYPNTEIIVNVEQAVNSTHKTNNKVHLMDIIELGDYNAIHTTDMEEWTYGTREVKQMGEDISGPGDTVHIENYSALAAQLEAIAQEVARLCHGKIIVQKQIVDANGKVLTDGAEGWGFSVMANSPIIDAGNDDLVYADSKTTANEEGADKPQASWNLVTDNPATATITEHQQEGYKLYQRDEKNAVCTQNLNGEKSPLEVQNTGATGFRVPVNTSGSHVATVVCVVANTKADQPNFGLEVKKVDLDDRNTTLSEAQFEVREVAAAEGEAPQTWDLEPGTEAGTYTLDTVLEPGKEYDLVEVKAPTQDGVVYSLLTAPVRFRGTVQDQGVAVEYESDGKWVSDISTQGVWSVVSDKQTAYLEVANVRQGNMPKTGGAGLQLPILFGGALIAAGALLGRRKVAA</sequence>
<dbReference type="InterPro" id="IPR002035">
    <property type="entry name" value="VWF_A"/>
</dbReference>
<dbReference type="KEGG" id="cluj:IAU68_10020"/>
<evidence type="ECO:0000313" key="7">
    <source>
        <dbReference type="Proteomes" id="UP000642876"/>
    </source>
</evidence>
<evidence type="ECO:0000313" key="5">
    <source>
        <dbReference type="EMBL" id="QNP89977.1"/>
    </source>
</evidence>
<dbReference type="AlphaFoldDB" id="A0A7H0JY61"/>
<dbReference type="InterPro" id="IPR013783">
    <property type="entry name" value="Ig-like_fold"/>
</dbReference>
<keyword evidence="7" id="KW-1185">Reference proteome</keyword>
<feature type="domain" description="VWFA" evidence="3">
    <location>
        <begin position="562"/>
        <end position="766"/>
    </location>
</feature>
<protein>
    <submittedName>
        <fullName evidence="5">LPXTG cell wall anchor domain-containing protein</fullName>
    </submittedName>
</protein>
<dbReference type="Proteomes" id="UP000642876">
    <property type="component" value="Unassembled WGS sequence"/>
</dbReference>